<feature type="transmembrane region" description="Helical" evidence="8">
    <location>
        <begin position="145"/>
        <end position="163"/>
    </location>
</feature>
<feature type="region of interest" description="Disordered" evidence="7">
    <location>
        <begin position="784"/>
        <end position="887"/>
    </location>
</feature>
<feature type="compositionally biased region" description="Low complexity" evidence="7">
    <location>
        <begin position="793"/>
        <end position="806"/>
    </location>
</feature>
<feature type="transmembrane region" description="Helical" evidence="8">
    <location>
        <begin position="463"/>
        <end position="483"/>
    </location>
</feature>
<dbReference type="GO" id="GO:0005227">
    <property type="term" value="F:calcium-activated cation channel activity"/>
    <property type="evidence" value="ECO:0007669"/>
    <property type="project" value="InterPro"/>
</dbReference>
<dbReference type="InterPro" id="IPR032880">
    <property type="entry name" value="CSC1/OSCA1-like_N"/>
</dbReference>
<evidence type="ECO:0000313" key="13">
    <source>
        <dbReference type="EMBL" id="KAF5389147.1"/>
    </source>
</evidence>
<evidence type="ECO:0000259" key="9">
    <source>
        <dbReference type="Pfam" id="PF02714"/>
    </source>
</evidence>
<keyword evidence="14" id="KW-1185">Reference proteome</keyword>
<feature type="compositionally biased region" description="Basic and acidic residues" evidence="7">
    <location>
        <begin position="834"/>
        <end position="847"/>
    </location>
</feature>
<feature type="transmembrane region" description="Helical" evidence="8">
    <location>
        <begin position="701"/>
        <end position="722"/>
    </location>
</feature>
<dbReference type="InterPro" id="IPR027815">
    <property type="entry name" value="CSC1/OSCA1-like_cyt"/>
</dbReference>
<accession>A0A8H5HT99</accession>
<name>A0A8H5HT99_9AGAR</name>
<feature type="region of interest" description="Disordered" evidence="7">
    <location>
        <begin position="266"/>
        <end position="297"/>
    </location>
</feature>
<proteinExistence type="inferred from homology"/>
<evidence type="ECO:0000256" key="1">
    <source>
        <dbReference type="ARBA" id="ARBA00004141"/>
    </source>
</evidence>
<feature type="transmembrane region" description="Helical" evidence="8">
    <location>
        <begin position="665"/>
        <end position="689"/>
    </location>
</feature>
<dbReference type="Pfam" id="PF02714">
    <property type="entry name" value="RSN1_7TM"/>
    <property type="match status" value="1"/>
</dbReference>
<evidence type="ECO:0000256" key="7">
    <source>
        <dbReference type="SAM" id="MobiDB-lite"/>
    </source>
</evidence>
<dbReference type="GO" id="GO:0005886">
    <property type="term" value="C:plasma membrane"/>
    <property type="evidence" value="ECO:0007669"/>
    <property type="project" value="TreeGrafter"/>
</dbReference>
<keyword evidence="5 8" id="KW-1133">Transmembrane helix</keyword>
<comment type="subcellular location">
    <subcellularLocation>
        <location evidence="1">Membrane</location>
        <topology evidence="1">Multi-pass membrane protein</topology>
    </subcellularLocation>
</comment>
<evidence type="ECO:0008006" key="15">
    <source>
        <dbReference type="Google" id="ProtNLM"/>
    </source>
</evidence>
<feature type="domain" description="CSC1/OSCA1-like cytosolic" evidence="12">
    <location>
        <begin position="189"/>
        <end position="397"/>
    </location>
</feature>
<sequence>MSQINPNEVTNSTRAFITALIANTALLGVEVGLFLFLKQRLKRIYSPRTYLPPPEKRSTEFPPGPWQWLPSLINSRAEDIMDKNGLDAYMFLRFLKMLVRIFFVFTIVTFIIIVPVNFVGQHGASSSLEKITWTNIADADQQPRFLAHILVVYLLTFYVIYQIRLEMSHFVSLRQQFLLSPAHSRLAQARTVLITSVPDTISTESAIRQFASFVPGGVERVWLYRDTKNLNKVFNERNKRCTELEKALSTILRVALKAWGKRDEQRKKRKAKGIPKPRNGDVEAGEEEGGGEPLDDDERLLEQEPSMKLLDELVPLSKRPKTRTGTLGLLGEKVDTLEWCKTDIAQLNDTIASLRASTSSDGKFLGSVFILCNLQIGAHILAQCVYRNSPNDIVWHNLDDDALKTRSKVTLSWLITIGMIMLYSVPVAAVGTLSNLSGLCKSVQWLEWVCQLPKSVQGIIQGFLPPVLLAALFAVVPYVLKGLAWYEGLPRNSLISVSLYRRFFLFLLIHGFLVVTLSSGLIQVIEQIIDNPTRAVQTLAQKLPGASVFFLTYMGKYPFFFLSSITQGLAGAGSALAQLFPLVGYYFGKWFMGRTPRQAFDVTFLMPSADFGTLLPSISLLATIGLAYSTLNPLINLLALHMGVTILRGSFVFDQPVSKESGGGYFPMAASNLFVGLYIEQICLASLFFLKVPLPESRFVALIQGVLMLVLLGITVWANVLLNRGYAPLSQFIPMSLATKDLAERFRQLEGQNGGRDLDLFSQDFMKTIRKRIGKKVDDNLKKPFKLQSGVGRTSPSASSSSIAHATRSRDVEDGNEGSSEGGAVVTASASSATDKREESGRGHSPGEVDTTESGTSDYQKNAASDSRTQSEDLSSSPPVSFEDSLDEHAFDHPSTYVDQPCIWIPRDPLGLSRVLVEYLEGAGIRASDEGATLGLKGVVEVTRPPPTGLL</sequence>
<feature type="compositionally biased region" description="Polar residues" evidence="7">
    <location>
        <begin position="852"/>
        <end position="879"/>
    </location>
</feature>
<dbReference type="EMBL" id="JAACJN010000024">
    <property type="protein sequence ID" value="KAF5389147.1"/>
    <property type="molecule type" value="Genomic_DNA"/>
</dbReference>
<dbReference type="Proteomes" id="UP000518752">
    <property type="component" value="Unassembled WGS sequence"/>
</dbReference>
<evidence type="ECO:0000256" key="8">
    <source>
        <dbReference type="SAM" id="Phobius"/>
    </source>
</evidence>
<feature type="domain" description="CSC1/OSCA1-like N-terminal transmembrane" evidence="11">
    <location>
        <begin position="15"/>
        <end position="163"/>
    </location>
</feature>
<dbReference type="InterPro" id="IPR045122">
    <property type="entry name" value="Csc1-like"/>
</dbReference>
<feature type="transmembrane region" description="Helical" evidence="8">
    <location>
        <begin position="98"/>
        <end position="118"/>
    </location>
</feature>
<feature type="domain" description="10TM putative phosphate transporter extracellular tail" evidence="10">
    <location>
        <begin position="869"/>
        <end position="947"/>
    </location>
</feature>
<feature type="transmembrane region" description="Helical" evidence="8">
    <location>
        <begin position="411"/>
        <end position="433"/>
    </location>
</feature>
<dbReference type="OrthoDB" id="1076608at2759"/>
<evidence type="ECO:0000313" key="14">
    <source>
        <dbReference type="Proteomes" id="UP000518752"/>
    </source>
</evidence>
<evidence type="ECO:0000259" key="12">
    <source>
        <dbReference type="Pfam" id="PF14703"/>
    </source>
</evidence>
<dbReference type="InterPro" id="IPR022257">
    <property type="entry name" value="PHM7_ext"/>
</dbReference>
<dbReference type="Pfam" id="PF14703">
    <property type="entry name" value="PHM7_cyt"/>
    <property type="match status" value="1"/>
</dbReference>
<gene>
    <name evidence="13" type="ORF">D9757_004969</name>
</gene>
<dbReference type="InterPro" id="IPR003864">
    <property type="entry name" value="CSC1/OSCA1-like_7TM"/>
</dbReference>
<feature type="transmembrane region" description="Helical" evidence="8">
    <location>
        <begin position="15"/>
        <end position="37"/>
    </location>
</feature>
<evidence type="ECO:0000259" key="10">
    <source>
        <dbReference type="Pfam" id="PF12621"/>
    </source>
</evidence>
<evidence type="ECO:0000256" key="3">
    <source>
        <dbReference type="ARBA" id="ARBA00022448"/>
    </source>
</evidence>
<reference evidence="13 14" key="1">
    <citation type="journal article" date="2020" name="ISME J.">
        <title>Uncovering the hidden diversity of litter-decomposition mechanisms in mushroom-forming fungi.</title>
        <authorList>
            <person name="Floudas D."/>
            <person name="Bentzer J."/>
            <person name="Ahren D."/>
            <person name="Johansson T."/>
            <person name="Persson P."/>
            <person name="Tunlid A."/>
        </authorList>
    </citation>
    <scope>NUCLEOTIDE SEQUENCE [LARGE SCALE GENOMIC DNA]</scope>
    <source>
        <strain evidence="13 14">CBS 406.79</strain>
    </source>
</reference>
<feature type="compositionally biased region" description="Low complexity" evidence="7">
    <location>
        <begin position="818"/>
        <end position="833"/>
    </location>
</feature>
<feature type="transmembrane region" description="Helical" evidence="8">
    <location>
        <begin position="559"/>
        <end position="587"/>
    </location>
</feature>
<keyword evidence="4 8" id="KW-0812">Transmembrane</keyword>
<organism evidence="13 14">
    <name type="scientific">Collybiopsis confluens</name>
    <dbReference type="NCBI Taxonomy" id="2823264"/>
    <lineage>
        <taxon>Eukaryota</taxon>
        <taxon>Fungi</taxon>
        <taxon>Dikarya</taxon>
        <taxon>Basidiomycota</taxon>
        <taxon>Agaricomycotina</taxon>
        <taxon>Agaricomycetes</taxon>
        <taxon>Agaricomycetidae</taxon>
        <taxon>Agaricales</taxon>
        <taxon>Marasmiineae</taxon>
        <taxon>Omphalotaceae</taxon>
        <taxon>Collybiopsis</taxon>
    </lineage>
</organism>
<evidence type="ECO:0000256" key="6">
    <source>
        <dbReference type="ARBA" id="ARBA00023136"/>
    </source>
</evidence>
<comment type="similarity">
    <text evidence="2">Belongs to the CSC1 (TC 1.A.17) family.</text>
</comment>
<evidence type="ECO:0000256" key="2">
    <source>
        <dbReference type="ARBA" id="ARBA00007779"/>
    </source>
</evidence>
<keyword evidence="6 8" id="KW-0472">Membrane</keyword>
<feature type="transmembrane region" description="Helical" evidence="8">
    <location>
        <begin position="634"/>
        <end position="653"/>
    </location>
</feature>
<dbReference type="AlphaFoldDB" id="A0A8H5HT99"/>
<evidence type="ECO:0000256" key="4">
    <source>
        <dbReference type="ARBA" id="ARBA00022692"/>
    </source>
</evidence>
<feature type="domain" description="CSC1/OSCA1-like 7TM region" evidence="9">
    <location>
        <begin position="411"/>
        <end position="688"/>
    </location>
</feature>
<protein>
    <recommendedName>
        <fullName evidence="15">DUF221-domain-containing protein</fullName>
    </recommendedName>
</protein>
<evidence type="ECO:0000259" key="11">
    <source>
        <dbReference type="Pfam" id="PF13967"/>
    </source>
</evidence>
<dbReference type="Pfam" id="PF12621">
    <property type="entry name" value="PHM7_ext"/>
    <property type="match status" value="1"/>
</dbReference>
<dbReference type="PANTHER" id="PTHR13018">
    <property type="entry name" value="PROBABLE MEMBRANE PROTEIN DUF221-RELATED"/>
    <property type="match status" value="1"/>
</dbReference>
<dbReference type="Pfam" id="PF13967">
    <property type="entry name" value="RSN1_TM"/>
    <property type="match status" value="1"/>
</dbReference>
<comment type="caution">
    <text evidence="13">The sequence shown here is derived from an EMBL/GenBank/DDBJ whole genome shotgun (WGS) entry which is preliminary data.</text>
</comment>
<dbReference type="PANTHER" id="PTHR13018:SF143">
    <property type="entry name" value="CSC1_OSCA1-LIKE 7TM REGION DOMAIN-CONTAINING PROTEIN"/>
    <property type="match status" value="1"/>
</dbReference>
<feature type="transmembrane region" description="Helical" evidence="8">
    <location>
        <begin position="503"/>
        <end position="525"/>
    </location>
</feature>
<evidence type="ECO:0000256" key="5">
    <source>
        <dbReference type="ARBA" id="ARBA00022989"/>
    </source>
</evidence>
<keyword evidence="3" id="KW-0813">Transport</keyword>
<feature type="compositionally biased region" description="Acidic residues" evidence="7">
    <location>
        <begin position="283"/>
        <end position="297"/>
    </location>
</feature>